<dbReference type="Proteomes" id="UP000256924">
    <property type="component" value="Unassembled WGS sequence"/>
</dbReference>
<evidence type="ECO:0008006" key="4">
    <source>
        <dbReference type="Google" id="ProtNLM"/>
    </source>
</evidence>
<dbReference type="AlphaFoldDB" id="A0A3D9BD73"/>
<evidence type="ECO:0000313" key="2">
    <source>
        <dbReference type="EMBL" id="REC51544.1"/>
    </source>
</evidence>
<evidence type="ECO:0000256" key="1">
    <source>
        <dbReference type="SAM" id="Phobius"/>
    </source>
</evidence>
<name>A0A3D9BD73_9FLAO</name>
<organism evidence="2 3">
    <name type="scientific">Candidatus Chryseobacterium massiliense</name>
    <dbReference type="NCBI Taxonomy" id="204089"/>
    <lineage>
        <taxon>Bacteria</taxon>
        <taxon>Pseudomonadati</taxon>
        <taxon>Bacteroidota</taxon>
        <taxon>Flavobacteriia</taxon>
        <taxon>Flavobacteriales</taxon>
        <taxon>Weeksellaceae</taxon>
        <taxon>Chryseobacterium group</taxon>
        <taxon>Chryseobacterium</taxon>
    </lineage>
</organism>
<gene>
    <name evidence="2" type="ORF">DRF68_06010</name>
</gene>
<dbReference type="EMBL" id="QNVU01000008">
    <property type="protein sequence ID" value="REC51544.1"/>
    <property type="molecule type" value="Genomic_DNA"/>
</dbReference>
<keyword evidence="1" id="KW-1133">Transmembrane helix</keyword>
<sequence>MKNKSSKYVMEDQLQILEKIQSVEAPSELYVKILSKIENQKKDIVSPKWIFAAAAVIAILISLNVKVIQNTKDNSKSDFDTLFMMKSQNTFSYD</sequence>
<keyword evidence="1" id="KW-0472">Membrane</keyword>
<keyword evidence="1" id="KW-0812">Transmembrane</keyword>
<keyword evidence="3" id="KW-1185">Reference proteome</keyword>
<feature type="transmembrane region" description="Helical" evidence="1">
    <location>
        <begin position="49"/>
        <end position="68"/>
    </location>
</feature>
<reference evidence="2 3" key="1">
    <citation type="journal article" date="2004" name="Emerg. Infect. Dis.">
        <title>Amoebae-resisting bacteria isolated from human nasal swabs by amoebal coculture.</title>
        <authorList>
            <person name="Greub G."/>
            <person name="La Scola B."/>
            <person name="Raoult D."/>
        </authorList>
    </citation>
    <scope>NUCLEOTIDE SEQUENCE [LARGE SCALE GENOMIC DNA]</scope>
    <source>
        <strain evidence="2 3">CCUG 51329</strain>
    </source>
</reference>
<protein>
    <recommendedName>
        <fullName evidence="4">Anti-sigma factor</fullName>
    </recommendedName>
</protein>
<dbReference type="RefSeq" id="WP_116097524.1">
    <property type="nucleotide sequence ID" value="NZ_QNVU01000008.1"/>
</dbReference>
<proteinExistence type="predicted"/>
<evidence type="ECO:0000313" key="3">
    <source>
        <dbReference type="Proteomes" id="UP000256924"/>
    </source>
</evidence>
<comment type="caution">
    <text evidence="2">The sequence shown here is derived from an EMBL/GenBank/DDBJ whole genome shotgun (WGS) entry which is preliminary data.</text>
</comment>
<accession>A0A3D9BD73</accession>